<dbReference type="UniPathway" id="UPA00031">
    <property type="reaction ID" value="UER00006"/>
</dbReference>
<dbReference type="CDD" id="cd00773">
    <property type="entry name" value="HisRS-like_core"/>
    <property type="match status" value="1"/>
</dbReference>
<dbReference type="NCBIfam" id="TIGR00443">
    <property type="entry name" value="hisZ_biosyn_reg"/>
    <property type="match status" value="1"/>
</dbReference>
<evidence type="ECO:0000256" key="10">
    <source>
        <dbReference type="PIRSR" id="PIRSR001549-1"/>
    </source>
</evidence>
<dbReference type="GO" id="GO:0005737">
    <property type="term" value="C:cytoplasm"/>
    <property type="evidence" value="ECO:0007669"/>
    <property type="project" value="UniProtKB-SubCell"/>
</dbReference>
<dbReference type="EMBL" id="FUZT01000012">
    <property type="protein sequence ID" value="SKC84921.1"/>
    <property type="molecule type" value="Genomic_DNA"/>
</dbReference>
<name>A0A1T5M9J1_9FIRM</name>
<dbReference type="InterPro" id="IPR004517">
    <property type="entry name" value="HisZ"/>
</dbReference>
<dbReference type="InterPro" id="IPR045864">
    <property type="entry name" value="aa-tRNA-synth_II/BPL/LPL"/>
</dbReference>
<dbReference type="OrthoDB" id="9800814at2"/>
<dbReference type="InterPro" id="IPR041715">
    <property type="entry name" value="HisRS-like_core"/>
</dbReference>
<dbReference type="GO" id="GO:0000105">
    <property type="term" value="P:L-histidine biosynthetic process"/>
    <property type="evidence" value="ECO:0007669"/>
    <property type="project" value="UniProtKB-UniRule"/>
</dbReference>
<dbReference type="Gene3D" id="3.30.930.10">
    <property type="entry name" value="Bira Bifunctional Protein, Domain 2"/>
    <property type="match status" value="1"/>
</dbReference>
<comment type="function">
    <text evidence="8 9">Required for the first step of histidine biosynthesis. May allow the feedback regulation of ATP phosphoribosyltransferase activity by histidine.</text>
</comment>
<keyword evidence="5 9" id="KW-0963">Cytoplasm</keyword>
<dbReference type="GO" id="GO:0004821">
    <property type="term" value="F:histidine-tRNA ligase activity"/>
    <property type="evidence" value="ECO:0007669"/>
    <property type="project" value="TreeGrafter"/>
</dbReference>
<protein>
    <recommendedName>
        <fullName evidence="4 9">ATP phosphoribosyltransferase regulatory subunit</fullName>
    </recommendedName>
</protein>
<keyword evidence="13" id="KW-1185">Reference proteome</keyword>
<comment type="subunit">
    <text evidence="9">Heteromultimer composed of HisG and HisZ subunits.</text>
</comment>
<gene>
    <name evidence="9" type="primary">hisZ</name>
    <name evidence="12" type="ORF">SAMN02194393_04297</name>
</gene>
<dbReference type="PANTHER" id="PTHR43707:SF6">
    <property type="entry name" value="ATP PHOSPHORIBOSYLTRANSFERASE REGULATORY SUBUNIT"/>
    <property type="match status" value="1"/>
</dbReference>
<feature type="binding site" evidence="10">
    <location>
        <begin position="275"/>
        <end position="276"/>
    </location>
    <ligand>
        <name>L-histidine</name>
        <dbReference type="ChEBI" id="CHEBI:57595"/>
    </ligand>
</feature>
<accession>A0A1T5M9J1</accession>
<evidence type="ECO:0000256" key="7">
    <source>
        <dbReference type="ARBA" id="ARBA00023102"/>
    </source>
</evidence>
<dbReference type="PANTHER" id="PTHR43707">
    <property type="entry name" value="HISTIDYL-TRNA SYNTHETASE"/>
    <property type="match status" value="1"/>
</dbReference>
<feature type="binding site" evidence="10">
    <location>
        <position position="111"/>
    </location>
    <ligand>
        <name>L-histidine</name>
        <dbReference type="ChEBI" id="CHEBI:57595"/>
    </ligand>
</feature>
<dbReference type="GO" id="GO:0006427">
    <property type="term" value="P:histidyl-tRNA aminoacylation"/>
    <property type="evidence" value="ECO:0007669"/>
    <property type="project" value="TreeGrafter"/>
</dbReference>
<dbReference type="SUPFAM" id="SSF55681">
    <property type="entry name" value="Class II aaRS and biotin synthetases"/>
    <property type="match status" value="1"/>
</dbReference>
<keyword evidence="7 9" id="KW-0368">Histidine biosynthesis</keyword>
<evidence type="ECO:0000259" key="11">
    <source>
        <dbReference type="Pfam" id="PF13393"/>
    </source>
</evidence>
<evidence type="ECO:0000256" key="3">
    <source>
        <dbReference type="ARBA" id="ARBA00005539"/>
    </source>
</evidence>
<dbReference type="Proteomes" id="UP000190285">
    <property type="component" value="Unassembled WGS sequence"/>
</dbReference>
<dbReference type="InterPro" id="IPR004516">
    <property type="entry name" value="HisRS/HisZ"/>
</dbReference>
<comment type="subcellular location">
    <subcellularLocation>
        <location evidence="1 9">Cytoplasm</location>
    </subcellularLocation>
</comment>
<feature type="binding site" evidence="10">
    <location>
        <position position="129"/>
    </location>
    <ligand>
        <name>L-histidine</name>
        <dbReference type="ChEBI" id="CHEBI:57595"/>
    </ligand>
</feature>
<comment type="similarity">
    <text evidence="3 9">Belongs to the class-II aminoacyl-tRNA synthetase family. HisZ subfamily.</text>
</comment>
<evidence type="ECO:0000256" key="2">
    <source>
        <dbReference type="ARBA" id="ARBA00004667"/>
    </source>
</evidence>
<evidence type="ECO:0000256" key="4">
    <source>
        <dbReference type="ARBA" id="ARBA00020397"/>
    </source>
</evidence>
<evidence type="ECO:0000313" key="13">
    <source>
        <dbReference type="Proteomes" id="UP000190285"/>
    </source>
</evidence>
<dbReference type="PIRSF" id="PIRSF001549">
    <property type="entry name" value="His-tRNA_synth"/>
    <property type="match status" value="1"/>
</dbReference>
<evidence type="ECO:0000256" key="6">
    <source>
        <dbReference type="ARBA" id="ARBA00022605"/>
    </source>
</evidence>
<dbReference type="SUPFAM" id="SSF52954">
    <property type="entry name" value="Class II aaRS ABD-related"/>
    <property type="match status" value="1"/>
</dbReference>
<feature type="binding site" evidence="10">
    <location>
        <begin position="81"/>
        <end position="83"/>
    </location>
    <ligand>
        <name>L-histidine</name>
        <dbReference type="ChEBI" id="CHEBI:57595"/>
    </ligand>
</feature>
<keyword evidence="12" id="KW-0328">Glycosyltransferase</keyword>
<dbReference type="RefSeq" id="WP_079494506.1">
    <property type="nucleotide sequence ID" value="NZ_FUZT01000012.1"/>
</dbReference>
<evidence type="ECO:0000256" key="5">
    <source>
        <dbReference type="ARBA" id="ARBA00022490"/>
    </source>
</evidence>
<keyword evidence="6 9" id="KW-0028">Amino-acid biosynthesis</keyword>
<feature type="binding site" evidence="10">
    <location>
        <position position="125"/>
    </location>
    <ligand>
        <name>L-histidine</name>
        <dbReference type="ChEBI" id="CHEBI:57595"/>
    </ligand>
</feature>
<evidence type="ECO:0000256" key="1">
    <source>
        <dbReference type="ARBA" id="ARBA00004496"/>
    </source>
</evidence>
<organism evidence="12 13">
    <name type="scientific">Maledivibacter halophilus</name>
    <dbReference type="NCBI Taxonomy" id="36842"/>
    <lineage>
        <taxon>Bacteria</taxon>
        <taxon>Bacillati</taxon>
        <taxon>Bacillota</taxon>
        <taxon>Clostridia</taxon>
        <taxon>Peptostreptococcales</taxon>
        <taxon>Caminicellaceae</taxon>
        <taxon>Maledivibacter</taxon>
    </lineage>
</organism>
<dbReference type="AlphaFoldDB" id="A0A1T5M9J1"/>
<comment type="pathway">
    <text evidence="2 9">Amino-acid biosynthesis; L-histidine biosynthesis; L-histidine from 5-phospho-alpha-D-ribose 1-diphosphate: step 1/9.</text>
</comment>
<sequence length="430" mass="50183">MVIYNDIFPEGVEDLHSEDYEFKEETINIVKNIFKSFGYRQIVTPSFEYYDLYSEMEGVLKRENMFKLIDNNGRILVLRPDATVPVARMVATNYKTNEEYLKLSYVTNIFRTNKSRTGDKREFIQGGIEYFGNNKPDCDGEIIAIGIKSLLECGFNDFHVDLGQVEFMNGLIDEAKLNKMERMQLQDLIGNKNYGDLKAFLNNTSMSESLKNRFNKIPKLFGKPEKVLIRAKDLVINERMEKALKNLEDVYNILRDYKYDKYIMLDLGFTKEQGYYTGIMFKGYLNNFGEVVLSGGRYDNLTKQFGANKPACGFGLNINKIIEVMEMYDIKGNVNCFTDYLVLYKEELRSRAIKLSEELRDRGFIVETDVYDNDVKFHIKNSTFRNTKEIIEVNEDFLKVIDICKNETQKYNLNQFYKIIDCNEIIASIH</sequence>
<dbReference type="GO" id="GO:0016757">
    <property type="term" value="F:glycosyltransferase activity"/>
    <property type="evidence" value="ECO:0007669"/>
    <property type="project" value="UniProtKB-KW"/>
</dbReference>
<evidence type="ECO:0000256" key="9">
    <source>
        <dbReference type="HAMAP-Rule" id="MF_00125"/>
    </source>
</evidence>
<comment type="miscellaneous">
    <text evidence="9">This function is generally fulfilled by the C-terminal part of HisG, which is missing in some bacteria such as this one.</text>
</comment>
<feature type="domain" description="Class II Histidinyl-tRNA synthetase (HisRS)-like catalytic core" evidence="11">
    <location>
        <begin position="11"/>
        <end position="321"/>
    </location>
</feature>
<reference evidence="12 13" key="1">
    <citation type="submission" date="2017-02" db="EMBL/GenBank/DDBJ databases">
        <authorList>
            <person name="Peterson S.W."/>
        </authorList>
    </citation>
    <scope>NUCLEOTIDE SEQUENCE [LARGE SCALE GENOMIC DNA]</scope>
    <source>
        <strain evidence="12 13">M1</strain>
    </source>
</reference>
<evidence type="ECO:0000313" key="12">
    <source>
        <dbReference type="EMBL" id="SKC84921.1"/>
    </source>
</evidence>
<dbReference type="GO" id="GO:0140096">
    <property type="term" value="F:catalytic activity, acting on a protein"/>
    <property type="evidence" value="ECO:0007669"/>
    <property type="project" value="UniProtKB-ARBA"/>
</dbReference>
<evidence type="ECO:0000256" key="8">
    <source>
        <dbReference type="ARBA" id="ARBA00025246"/>
    </source>
</evidence>
<dbReference type="Pfam" id="PF13393">
    <property type="entry name" value="tRNA-synt_His"/>
    <property type="match status" value="1"/>
</dbReference>
<proteinExistence type="inferred from homology"/>
<keyword evidence="12" id="KW-0808">Transferase</keyword>
<dbReference type="STRING" id="36842.SAMN02194393_04297"/>
<dbReference type="HAMAP" id="MF_00125">
    <property type="entry name" value="HisZ"/>
    <property type="match status" value="1"/>
</dbReference>